<evidence type="ECO:0000259" key="10">
    <source>
        <dbReference type="PROSITE" id="PS50011"/>
    </source>
</evidence>
<gene>
    <name evidence="11" type="ORF">C8259_19040</name>
</gene>
<accession>A0A2T2Z1Q4</accession>
<evidence type="ECO:0000256" key="1">
    <source>
        <dbReference type="ARBA" id="ARBA00012513"/>
    </source>
</evidence>
<dbReference type="SUPFAM" id="SSF56112">
    <property type="entry name" value="Protein kinase-like (PK-like)"/>
    <property type="match status" value="1"/>
</dbReference>
<dbReference type="AlphaFoldDB" id="A0A2T2Z1Q4"/>
<dbReference type="PANTHER" id="PTHR43289">
    <property type="entry name" value="MITOGEN-ACTIVATED PROTEIN KINASE KINASE KINASE 20-RELATED"/>
    <property type="match status" value="1"/>
</dbReference>
<comment type="caution">
    <text evidence="11">The sequence shown here is derived from an EMBL/GenBank/DDBJ whole genome shotgun (WGS) entry which is preliminary data.</text>
</comment>
<keyword evidence="9" id="KW-1133">Transmembrane helix</keyword>
<dbReference type="Pfam" id="PF00069">
    <property type="entry name" value="Pkinase"/>
    <property type="match status" value="1"/>
</dbReference>
<dbReference type="Proteomes" id="UP000241647">
    <property type="component" value="Unassembled WGS sequence"/>
</dbReference>
<keyword evidence="2 11" id="KW-0723">Serine/threonine-protein kinase</keyword>
<keyword evidence="6 7" id="KW-0067">ATP-binding</keyword>
<name>A0A2T2Z1Q4_9NOCA</name>
<keyword evidence="4 7" id="KW-0547">Nucleotide-binding</keyword>
<evidence type="ECO:0000256" key="7">
    <source>
        <dbReference type="PROSITE-ProRule" id="PRU10141"/>
    </source>
</evidence>
<evidence type="ECO:0000256" key="6">
    <source>
        <dbReference type="ARBA" id="ARBA00022840"/>
    </source>
</evidence>
<keyword evidence="9" id="KW-0812">Transmembrane</keyword>
<dbReference type="Gene3D" id="3.30.200.20">
    <property type="entry name" value="Phosphorylase Kinase, domain 1"/>
    <property type="match status" value="1"/>
</dbReference>
<evidence type="ECO:0000313" key="11">
    <source>
        <dbReference type="EMBL" id="PSR61639.1"/>
    </source>
</evidence>
<dbReference type="PROSITE" id="PS50011">
    <property type="entry name" value="PROTEIN_KINASE_DOM"/>
    <property type="match status" value="1"/>
</dbReference>
<dbReference type="PROSITE" id="PS00107">
    <property type="entry name" value="PROTEIN_KINASE_ATP"/>
    <property type="match status" value="1"/>
</dbReference>
<protein>
    <recommendedName>
        <fullName evidence="1">non-specific serine/threonine protein kinase</fullName>
        <ecNumber evidence="1">2.7.11.1</ecNumber>
    </recommendedName>
</protein>
<dbReference type="CDD" id="cd14014">
    <property type="entry name" value="STKc_PknB_like"/>
    <property type="match status" value="1"/>
</dbReference>
<dbReference type="EC" id="2.7.11.1" evidence="1"/>
<evidence type="ECO:0000256" key="4">
    <source>
        <dbReference type="ARBA" id="ARBA00022741"/>
    </source>
</evidence>
<dbReference type="PROSITE" id="PS00108">
    <property type="entry name" value="PROTEIN_KINASE_ST"/>
    <property type="match status" value="1"/>
</dbReference>
<dbReference type="GO" id="GO:0004674">
    <property type="term" value="F:protein serine/threonine kinase activity"/>
    <property type="evidence" value="ECO:0007669"/>
    <property type="project" value="UniProtKB-KW"/>
</dbReference>
<evidence type="ECO:0000256" key="5">
    <source>
        <dbReference type="ARBA" id="ARBA00022777"/>
    </source>
</evidence>
<evidence type="ECO:0000256" key="9">
    <source>
        <dbReference type="SAM" id="Phobius"/>
    </source>
</evidence>
<dbReference type="InterPro" id="IPR017441">
    <property type="entry name" value="Protein_kinase_ATP_BS"/>
</dbReference>
<reference evidence="11 12" key="1">
    <citation type="submission" date="2018-02" db="EMBL/GenBank/DDBJ databases">
        <title>8 Nocardia nova and 1 Nocardia cyriacigeorgica strain used for evolution to TMP-SMX.</title>
        <authorList>
            <person name="Mehta H."/>
            <person name="Weng J."/>
            <person name="Shamoo Y."/>
        </authorList>
    </citation>
    <scope>NUCLEOTIDE SEQUENCE [LARGE SCALE GENOMIC DNA]</scope>
    <source>
        <strain evidence="11 12">ATCC 33727</strain>
    </source>
</reference>
<dbReference type="EMBL" id="PYHS01000009">
    <property type="protein sequence ID" value="PSR61639.1"/>
    <property type="molecule type" value="Genomic_DNA"/>
</dbReference>
<sequence length="587" mass="62544">MLRTIRAGLRHLRRECGRYHASGGVRLRCAARTTAGTLRVIGGSVLREGEIFAGYVIQRALGHGGTGAVYLARHPRLPRWVALKLLKRELFSDSDSAARFEREADVVAGLDHPGIVTVFDRGVEGDQRWISMPYIDGVDASSLGPAVLSAEQAIWVIGQVAEALDYAHGVGVLHRDVKPGNILLAQANGQIERVLLADFGIARLRDDTRNLTHTGEINATLAFASPEQITAAAVDSRADQYSLACTLYWLLSGQAPFGSGNPAAVIKGHLQDRPPAVRGLRPDLPPALDTVLAQALAKRPQERFASCSELAAAAWQSLATSGAAQIHADDVAPRASVAAVLPAAQPRSAMPGPVWQGLDRPAGTSSPNTGAVHRRALIGIGFLLTIVIGVGAGVAAGMFTESSHSKATSSRVTMSAQAPDPADQKIYDEWRGSLDAMSAAFPGMVQPAGSGGKHGYLNAECLPAAGFHAGHSSPQRIAMKDWLADWDCAGGDGEAAFNIYSYRSPAAVQAVVDALPANEKSMDLKDGKTYTNYRYFTTDNGFDYANLMTTFPGDPQRRNFILLVGPKMSGRDKMDKIVSWWQAAPIG</sequence>
<feature type="transmembrane region" description="Helical" evidence="9">
    <location>
        <begin position="376"/>
        <end position="399"/>
    </location>
</feature>
<dbReference type="InterPro" id="IPR000719">
    <property type="entry name" value="Prot_kinase_dom"/>
</dbReference>
<dbReference type="InterPro" id="IPR011009">
    <property type="entry name" value="Kinase-like_dom_sf"/>
</dbReference>
<proteinExistence type="predicted"/>
<evidence type="ECO:0000256" key="3">
    <source>
        <dbReference type="ARBA" id="ARBA00022679"/>
    </source>
</evidence>
<organism evidence="11 12">
    <name type="scientific">Nocardia nova</name>
    <dbReference type="NCBI Taxonomy" id="37330"/>
    <lineage>
        <taxon>Bacteria</taxon>
        <taxon>Bacillati</taxon>
        <taxon>Actinomycetota</taxon>
        <taxon>Actinomycetes</taxon>
        <taxon>Mycobacteriales</taxon>
        <taxon>Nocardiaceae</taxon>
        <taxon>Nocardia</taxon>
    </lineage>
</organism>
<evidence type="ECO:0000256" key="8">
    <source>
        <dbReference type="SAM" id="MobiDB-lite"/>
    </source>
</evidence>
<dbReference type="PANTHER" id="PTHR43289:SF6">
    <property type="entry name" value="SERINE_THREONINE-PROTEIN KINASE NEKL-3"/>
    <property type="match status" value="1"/>
</dbReference>
<keyword evidence="3" id="KW-0808">Transferase</keyword>
<feature type="domain" description="Protein kinase" evidence="10">
    <location>
        <begin position="55"/>
        <end position="316"/>
    </location>
</feature>
<dbReference type="Gene3D" id="1.10.510.10">
    <property type="entry name" value="Transferase(Phosphotransferase) domain 1"/>
    <property type="match status" value="1"/>
</dbReference>
<evidence type="ECO:0000313" key="12">
    <source>
        <dbReference type="Proteomes" id="UP000241647"/>
    </source>
</evidence>
<dbReference type="InterPro" id="IPR008271">
    <property type="entry name" value="Ser/Thr_kinase_AS"/>
</dbReference>
<feature type="region of interest" description="Disordered" evidence="8">
    <location>
        <begin position="349"/>
        <end position="368"/>
    </location>
</feature>
<feature type="binding site" evidence="7">
    <location>
        <position position="84"/>
    </location>
    <ligand>
        <name>ATP</name>
        <dbReference type="ChEBI" id="CHEBI:30616"/>
    </ligand>
</feature>
<keyword evidence="9" id="KW-0472">Membrane</keyword>
<keyword evidence="5 11" id="KW-0418">Kinase</keyword>
<dbReference type="SMART" id="SM00220">
    <property type="entry name" value="S_TKc"/>
    <property type="match status" value="1"/>
</dbReference>
<evidence type="ECO:0000256" key="2">
    <source>
        <dbReference type="ARBA" id="ARBA00022527"/>
    </source>
</evidence>
<dbReference type="GO" id="GO:0005524">
    <property type="term" value="F:ATP binding"/>
    <property type="evidence" value="ECO:0007669"/>
    <property type="project" value="UniProtKB-UniRule"/>
</dbReference>